<comment type="caution">
    <text evidence="2">The sequence shown here is derived from an EMBL/GenBank/DDBJ whole genome shotgun (WGS) entry which is preliminary data.</text>
</comment>
<dbReference type="AlphaFoldDB" id="A0A7J9PJK9"/>
<feature type="transmembrane region" description="Helical" evidence="1">
    <location>
        <begin position="7"/>
        <end position="24"/>
    </location>
</feature>
<dbReference type="EMBL" id="JACDUL010000004">
    <property type="protein sequence ID" value="MBA2862918.1"/>
    <property type="molecule type" value="Genomic_DNA"/>
</dbReference>
<reference evidence="2 3" key="1">
    <citation type="submission" date="2020-07" db="EMBL/GenBank/DDBJ databases">
        <title>Genomic Encyclopedia of Type Strains, Phase IV (KMG-V): Genome sequencing to study the core and pangenomes of soil and plant-associated prokaryotes.</title>
        <authorList>
            <person name="Whitman W."/>
        </authorList>
    </citation>
    <scope>NUCLEOTIDE SEQUENCE [LARGE SCALE GENOMIC DNA]</scope>
    <source>
        <strain evidence="2 3">C8</strain>
    </source>
</reference>
<dbReference type="Proteomes" id="UP000533207">
    <property type="component" value="Unassembled WGS sequence"/>
</dbReference>
<evidence type="ECO:0000313" key="3">
    <source>
        <dbReference type="Proteomes" id="UP000533207"/>
    </source>
</evidence>
<sequence length="407" mass="46917">MKEHFKADIIFGTLVLSFISLGVYHSGYFAVLNIWWALLPPILFLIVYLLQKTFKKEYMSVHDLSIVVIYSIIVLALLTQIKVINDYLITFQGHILVLISLISFITLRIATNNVKSDESHDYVENNELFNLFYINISKVHEIAMLLDNKIMKTVEKQHSQEETSKSDVSLNLDKLGVPTINQINENRSKKSVYESFDVKTTKSIMLREIYSKLKNQPLSKNLGEILLFKNVELSQRNTDNLIMFLNFLANGNLKQVKNDSGFEFNISEVITGMLDDFTIDYTFNIDNEDTEYLIRIPYNSREYFENSYSHNDLQMGELSVIGIYRGKVNFSEMDSISSKFFELLSKSTNNDDRIGTSNNCGLKDSSKTEPVQKTKFPEYTKLEGEYHLIDLIAIIQELKIQDGESIE</sequence>
<accession>A0A7J9PJK9</accession>
<organism evidence="2 3">
    <name type="scientific">Methanococcus maripaludis</name>
    <name type="common">Methanococcus deltae</name>
    <dbReference type="NCBI Taxonomy" id="39152"/>
    <lineage>
        <taxon>Archaea</taxon>
        <taxon>Methanobacteriati</taxon>
        <taxon>Methanobacteriota</taxon>
        <taxon>Methanomada group</taxon>
        <taxon>Methanococci</taxon>
        <taxon>Methanococcales</taxon>
        <taxon>Methanococcaceae</taxon>
        <taxon>Methanococcus</taxon>
    </lineage>
</organism>
<dbReference type="RefSeq" id="WP_052288947.1">
    <property type="nucleotide sequence ID" value="NZ_JACDUL010000004.1"/>
</dbReference>
<keyword evidence="1" id="KW-1133">Transmembrane helix</keyword>
<proteinExistence type="predicted"/>
<feature type="transmembrane region" description="Helical" evidence="1">
    <location>
        <begin position="30"/>
        <end position="50"/>
    </location>
</feature>
<feature type="transmembrane region" description="Helical" evidence="1">
    <location>
        <begin position="87"/>
        <end position="107"/>
    </location>
</feature>
<name>A0A7J9PJK9_METMI</name>
<protein>
    <submittedName>
        <fullName evidence="2">Uncharacterized protein</fullName>
    </submittedName>
</protein>
<feature type="transmembrane region" description="Helical" evidence="1">
    <location>
        <begin position="62"/>
        <end position="81"/>
    </location>
</feature>
<keyword evidence="1" id="KW-0812">Transmembrane</keyword>
<evidence type="ECO:0000313" key="2">
    <source>
        <dbReference type="EMBL" id="MBA2862918.1"/>
    </source>
</evidence>
<evidence type="ECO:0000256" key="1">
    <source>
        <dbReference type="SAM" id="Phobius"/>
    </source>
</evidence>
<gene>
    <name evidence="2" type="ORF">HNP90_001815</name>
</gene>
<keyword evidence="1" id="KW-0472">Membrane</keyword>